<dbReference type="EMBL" id="CAJJDM010000032">
    <property type="protein sequence ID" value="CAD8062697.1"/>
    <property type="molecule type" value="Genomic_DNA"/>
</dbReference>
<evidence type="ECO:0008006" key="4">
    <source>
        <dbReference type="Google" id="ProtNLM"/>
    </source>
</evidence>
<gene>
    <name evidence="2" type="ORF">PPRIM_AZ9-3.1.T0330301</name>
</gene>
<feature type="transmembrane region" description="Helical" evidence="1">
    <location>
        <begin position="16"/>
        <end position="37"/>
    </location>
</feature>
<evidence type="ECO:0000313" key="3">
    <source>
        <dbReference type="Proteomes" id="UP000688137"/>
    </source>
</evidence>
<comment type="caution">
    <text evidence="2">The sequence shown here is derived from an EMBL/GenBank/DDBJ whole genome shotgun (WGS) entry which is preliminary data.</text>
</comment>
<sequence length="535" mass="63306">MVIRSQFRKLKMKSQIIILDIMILLLVLGICTIGIYVEAKIYYEISLQSSYIMMNSTDMKQVDSIGSQVEFYLITKHQRSKQYINKGIQLVDNIASFLFHLSNQQHQQNFNDILDLCLTEDEYKNAQYIKNIPKFCYQTHGEQQQQMMQNENIKLLYYGLKELDYYSQLFNIQIPNFLQVVDTSSIIFDSLYPTGLLIQSYNPQQRVWYQNHISQINKTKNEYFFFTNVYQVLYGTQEYSFSITQSLFNKEKEFFAILKTVLFITDPNLYKIQFNVLLINQEGQVMLNGMENHTNYVGILYVYNETITGFNLTDWDQIELKANQDRQDQGQNSKDSILILYNKVYKQFVNLKCKKFRKENFTLILFTNITSQYILQQQIQDKQYEFLLQYGQAVLIIFGLAIMLFCLSVIFINVICNPIVKLRQNVTQHVMEIGNNTDRMLFKIKSKKKNKQDLILKLNEMFMNISDVVKLNSNKKSEQCRLIEKMQYNKRSIKDQCQFNQQINSLSNSQSNSIDLNEFNTEILKLLMNQTNFQQ</sequence>
<keyword evidence="3" id="KW-1185">Reference proteome</keyword>
<dbReference type="OMA" id="IFINVIC"/>
<evidence type="ECO:0000256" key="1">
    <source>
        <dbReference type="SAM" id="Phobius"/>
    </source>
</evidence>
<feature type="transmembrane region" description="Helical" evidence="1">
    <location>
        <begin position="393"/>
        <end position="415"/>
    </location>
</feature>
<organism evidence="2 3">
    <name type="scientific">Paramecium primaurelia</name>
    <dbReference type="NCBI Taxonomy" id="5886"/>
    <lineage>
        <taxon>Eukaryota</taxon>
        <taxon>Sar</taxon>
        <taxon>Alveolata</taxon>
        <taxon>Ciliophora</taxon>
        <taxon>Intramacronucleata</taxon>
        <taxon>Oligohymenophorea</taxon>
        <taxon>Peniculida</taxon>
        <taxon>Parameciidae</taxon>
        <taxon>Paramecium</taxon>
    </lineage>
</organism>
<keyword evidence="1" id="KW-0472">Membrane</keyword>
<accession>A0A8S1L5E5</accession>
<protein>
    <recommendedName>
        <fullName evidence="4">Transmembrane protein</fullName>
    </recommendedName>
</protein>
<name>A0A8S1L5E5_PARPR</name>
<reference evidence="2" key="1">
    <citation type="submission" date="2021-01" db="EMBL/GenBank/DDBJ databases">
        <authorList>
            <consortium name="Genoscope - CEA"/>
            <person name="William W."/>
        </authorList>
    </citation>
    <scope>NUCLEOTIDE SEQUENCE</scope>
</reference>
<dbReference type="AlphaFoldDB" id="A0A8S1L5E5"/>
<dbReference type="Proteomes" id="UP000688137">
    <property type="component" value="Unassembled WGS sequence"/>
</dbReference>
<evidence type="ECO:0000313" key="2">
    <source>
        <dbReference type="EMBL" id="CAD8062697.1"/>
    </source>
</evidence>
<keyword evidence="1" id="KW-0812">Transmembrane</keyword>
<proteinExistence type="predicted"/>
<keyword evidence="1" id="KW-1133">Transmembrane helix</keyword>